<dbReference type="EMBL" id="CP010802">
    <property type="protein sequence ID" value="ALC16001.1"/>
    <property type="molecule type" value="Genomic_DNA"/>
</dbReference>
<reference evidence="2 3" key="1">
    <citation type="submission" date="2015-07" db="EMBL/GenBank/DDBJ databases">
        <title>Isolation and Genomic Characterization of a Novel Halophilic Metal-Reducing Deltaproteobacterium from the Deep Subsurface.</title>
        <authorList>
            <person name="Badalamenti J.P."/>
            <person name="Summers Z.M."/>
            <person name="Gralnick J.A."/>
            <person name="Bond D.R."/>
        </authorList>
    </citation>
    <scope>NUCLEOTIDE SEQUENCE [LARGE SCALE GENOMIC DNA]</scope>
    <source>
        <strain evidence="2 3">WTL</strain>
    </source>
</reference>
<dbReference type="AlphaFoldDB" id="A0A0M4D1K2"/>
<feature type="domain" description="AMP-dependent synthetase/ligase" evidence="1">
    <location>
        <begin position="77"/>
        <end position="290"/>
    </location>
</feature>
<accession>A0A0M4D1K2</accession>
<dbReference type="PANTHER" id="PTHR43845">
    <property type="entry name" value="BLR5969 PROTEIN"/>
    <property type="match status" value="1"/>
</dbReference>
<name>A0A0M4D1K2_9BACT</name>
<evidence type="ECO:0000313" key="3">
    <source>
        <dbReference type="Proteomes" id="UP000057158"/>
    </source>
</evidence>
<dbReference type="Gene3D" id="3.40.50.12780">
    <property type="entry name" value="N-terminal domain of ligase-like"/>
    <property type="match status" value="1"/>
</dbReference>
<organism evidence="2 3">
    <name type="scientific">Desulfuromonas soudanensis</name>
    <dbReference type="NCBI Taxonomy" id="1603606"/>
    <lineage>
        <taxon>Bacteria</taxon>
        <taxon>Pseudomonadati</taxon>
        <taxon>Thermodesulfobacteriota</taxon>
        <taxon>Desulfuromonadia</taxon>
        <taxon>Desulfuromonadales</taxon>
        <taxon>Desulfuromonadaceae</taxon>
        <taxon>Desulfuromonas</taxon>
    </lineage>
</organism>
<dbReference type="GO" id="GO:0016874">
    <property type="term" value="F:ligase activity"/>
    <property type="evidence" value="ECO:0007669"/>
    <property type="project" value="UniProtKB-KW"/>
</dbReference>
<dbReference type="SUPFAM" id="SSF56801">
    <property type="entry name" value="Acetyl-CoA synthetase-like"/>
    <property type="match status" value="1"/>
</dbReference>
<keyword evidence="3" id="KW-1185">Reference proteome</keyword>
<evidence type="ECO:0000313" key="2">
    <source>
        <dbReference type="EMBL" id="ALC16001.1"/>
    </source>
</evidence>
<dbReference type="InterPro" id="IPR042099">
    <property type="entry name" value="ANL_N_sf"/>
</dbReference>
<dbReference type="InterPro" id="IPR000873">
    <property type="entry name" value="AMP-dep_synth/lig_dom"/>
</dbReference>
<dbReference type="RefSeq" id="WP_053550154.1">
    <property type="nucleotide sequence ID" value="NZ_CP010802.1"/>
</dbReference>
<evidence type="ECO:0000259" key="1">
    <source>
        <dbReference type="Pfam" id="PF00501"/>
    </source>
</evidence>
<dbReference type="STRING" id="1603606.DSOUD_1220"/>
<protein>
    <submittedName>
        <fullName evidence="2">Phenylacetate-coenzyme A ligase PaaK, adenylate-forming domain family</fullName>
    </submittedName>
</protein>
<dbReference type="KEGG" id="des:DSOUD_1220"/>
<dbReference type="InterPro" id="IPR045851">
    <property type="entry name" value="AMP-bd_C_sf"/>
</dbReference>
<gene>
    <name evidence="2" type="ORF">DSOUD_1220</name>
</gene>
<dbReference type="OrthoDB" id="580775at2"/>
<dbReference type="Gene3D" id="3.30.300.30">
    <property type="match status" value="1"/>
</dbReference>
<dbReference type="Pfam" id="PF00501">
    <property type="entry name" value="AMP-binding"/>
    <property type="match status" value="1"/>
</dbReference>
<dbReference type="PATRIC" id="fig|1603606.3.peg.1335"/>
<keyword evidence="2" id="KW-0436">Ligase</keyword>
<dbReference type="Proteomes" id="UP000057158">
    <property type="component" value="Chromosome"/>
</dbReference>
<proteinExistence type="predicted"/>
<sequence>MFDVRRALSQERTAGDLLRKHQDELLRRHLAYIAGHSPFYRRLLAGAGIDPSAIAGVSDLGELPFTTKADLEEYNEELLCTSRREIVDLCLTSGTTGKPVAMLQTRQDLDRVACNEELSFRRAGLEADDRVLIAAAIDRCFMAGLAYFLGLTRIGAMVIRGGSSSVPHLGELVRRYRPTAIVGVPSLLAALGLRLREEGCDPALLGVGKLICIGEPVRSADLSLSVLGQRLVELWGAQIYGTYASTEMATAFTDCAEGRGGHVPPELVLVETVDELGRPSASGEPGEVVATPLQVTGMPLLRYRTGDIATLHTDPCPCGSLTPRLGPVLGRKAQMLKIRGTTVYPPAIFAVLQEWAVIQGYFIEVYDDFELSDRIRVVVGSREAGLSAETVAERIGARIRVKPEVVLTTPEEIVRRTLQGEKRKPVTFFDYRRSGLSDDRKQDGANYSTEKDS</sequence>
<dbReference type="PANTHER" id="PTHR43845:SF1">
    <property type="entry name" value="BLR5969 PROTEIN"/>
    <property type="match status" value="1"/>
</dbReference>